<evidence type="ECO:0000313" key="11">
    <source>
        <dbReference type="Proteomes" id="UP000466388"/>
    </source>
</evidence>
<organism evidence="10 11">
    <name type="scientific">Secundilactobacillus folii</name>
    <dbReference type="NCBI Taxonomy" id="2678357"/>
    <lineage>
        <taxon>Bacteria</taxon>
        <taxon>Bacillati</taxon>
        <taxon>Bacillota</taxon>
        <taxon>Bacilli</taxon>
        <taxon>Lactobacillales</taxon>
        <taxon>Lactobacillaceae</taxon>
        <taxon>Secundilactobacillus</taxon>
    </lineage>
</organism>
<keyword evidence="7" id="KW-0119">Carbohydrate metabolism</keyword>
<comment type="catalytic activity">
    <reaction evidence="1">
        <text>Hydrolysis of terminal non-reducing alpha-L-arabinofuranoside residues in alpha-L-arabinosides.</text>
        <dbReference type="EC" id="3.2.1.55"/>
    </reaction>
</comment>
<keyword evidence="6" id="KW-0378">Hydrolase</keyword>
<feature type="domain" description="Alpha-L-arabinofuranosidase C-terminal" evidence="9">
    <location>
        <begin position="294"/>
        <end position="505"/>
    </location>
</feature>
<dbReference type="Pfam" id="PF22848">
    <property type="entry name" value="ASD1_dom"/>
    <property type="match status" value="1"/>
</dbReference>
<keyword evidence="8" id="KW-0326">Glycosidase</keyword>
<dbReference type="Gene3D" id="2.60.40.1180">
    <property type="entry name" value="Golgi alpha-mannosidase II"/>
    <property type="match status" value="1"/>
</dbReference>
<evidence type="ECO:0000259" key="9">
    <source>
        <dbReference type="SMART" id="SM00813"/>
    </source>
</evidence>
<evidence type="ECO:0000256" key="7">
    <source>
        <dbReference type="ARBA" id="ARBA00023277"/>
    </source>
</evidence>
<dbReference type="EC" id="3.2.1.55" evidence="5"/>
<dbReference type="InterPro" id="IPR010720">
    <property type="entry name" value="Alpha-L-AF_C"/>
</dbReference>
<dbReference type="InterPro" id="IPR017853">
    <property type="entry name" value="GH"/>
</dbReference>
<accession>A0A7X2XV74</accession>
<dbReference type="AlphaFoldDB" id="A0A7X2XV74"/>
<dbReference type="InterPro" id="IPR013780">
    <property type="entry name" value="Glyco_hydro_b"/>
</dbReference>
<evidence type="ECO:0000256" key="2">
    <source>
        <dbReference type="ARBA" id="ARBA00004881"/>
    </source>
</evidence>
<evidence type="ECO:0000256" key="3">
    <source>
        <dbReference type="ARBA" id="ARBA00007186"/>
    </source>
</evidence>
<evidence type="ECO:0000256" key="5">
    <source>
        <dbReference type="ARBA" id="ARBA00012670"/>
    </source>
</evidence>
<dbReference type="SMART" id="SM00813">
    <property type="entry name" value="Alpha-L-AF_C"/>
    <property type="match status" value="1"/>
</dbReference>
<comment type="similarity">
    <text evidence="3">Belongs to the glycosyl hydrolase 51 family.</text>
</comment>
<dbReference type="Gene3D" id="3.20.20.80">
    <property type="entry name" value="Glycosidases"/>
    <property type="match status" value="1"/>
</dbReference>
<dbReference type="GO" id="GO:0046373">
    <property type="term" value="P:L-arabinose metabolic process"/>
    <property type="evidence" value="ECO:0007669"/>
    <property type="project" value="InterPro"/>
</dbReference>
<evidence type="ECO:0000256" key="1">
    <source>
        <dbReference type="ARBA" id="ARBA00001462"/>
    </source>
</evidence>
<dbReference type="GO" id="GO:0000272">
    <property type="term" value="P:polysaccharide catabolic process"/>
    <property type="evidence" value="ECO:0007669"/>
    <property type="project" value="TreeGrafter"/>
</dbReference>
<dbReference type="Pfam" id="PF06964">
    <property type="entry name" value="Alpha-L-AF_C"/>
    <property type="match status" value="1"/>
</dbReference>
<evidence type="ECO:0000256" key="8">
    <source>
        <dbReference type="ARBA" id="ARBA00023295"/>
    </source>
</evidence>
<evidence type="ECO:0000256" key="6">
    <source>
        <dbReference type="ARBA" id="ARBA00022801"/>
    </source>
</evidence>
<protein>
    <recommendedName>
        <fullName evidence="5">non-reducing end alpha-L-arabinofuranosidase</fullName>
        <ecNumber evidence="5">3.2.1.55</ecNumber>
    </recommendedName>
</protein>
<evidence type="ECO:0000256" key="4">
    <source>
        <dbReference type="ARBA" id="ARBA00011165"/>
    </source>
</evidence>
<dbReference type="InterPro" id="IPR055235">
    <property type="entry name" value="ASD1_cat"/>
</dbReference>
<dbReference type="Proteomes" id="UP000466388">
    <property type="component" value="Unassembled WGS sequence"/>
</dbReference>
<dbReference type="PANTHER" id="PTHR43576:SF3">
    <property type="entry name" value="ALPHA-L-ARABINOFURANOSIDASE C"/>
    <property type="match status" value="1"/>
</dbReference>
<dbReference type="PANTHER" id="PTHR43576">
    <property type="entry name" value="ALPHA-L-ARABINOFURANOSIDASE C-RELATED"/>
    <property type="match status" value="1"/>
</dbReference>
<dbReference type="RefSeq" id="WP_155430962.1">
    <property type="nucleotide sequence ID" value="NZ_WNJO01000003.1"/>
</dbReference>
<comment type="subunit">
    <text evidence="4">Homohexamer; trimer of dimers.</text>
</comment>
<evidence type="ECO:0000313" key="10">
    <source>
        <dbReference type="EMBL" id="MTV81670.1"/>
    </source>
</evidence>
<dbReference type="SUPFAM" id="SSF51445">
    <property type="entry name" value="(Trans)glycosidases"/>
    <property type="match status" value="1"/>
</dbReference>
<gene>
    <name evidence="10" type="ORF">GM612_03245</name>
</gene>
<dbReference type="EMBL" id="WNJO01000003">
    <property type="protein sequence ID" value="MTV81670.1"/>
    <property type="molecule type" value="Genomic_DNA"/>
</dbReference>
<sequence length="517" mass="58794">MNSTYTYDKNFQLGNIDNKVWSSFTEHLGRSIYGGIYDPNKSFSDNNGFRKDVKKAVKDLNLGVIRYPGGNFVSNYNWKDGIGPKENRKKTMEFAWSSIETNQFGIDDFCRWAEEVGVEPMIAVNLGTGSIRSAAELVEYCNHDHGTYWSDLRIKNGHRQPYNVKYWCLGNEMEGDWQAGHMSAQQYADKAREAAKMMKWVDKSIKLVACGSSYEMLPTYLEWDKTIMKELYPYVDYISTHNYNMNSGQGTLNFLSSWKQLDNHLKNTENALDFVKSLRLGKKDDKKDIKICLDEWNVWNFQDIKLDNLNDLAGMTTFELTSAKKWEEHPAILQEKYSLLDALTVGGLGITILNNANYIEIACLAQLLNVIAPITTDESGHLLKQTIYYPFELLSKYGRGTVLEPRVSGDTLSTDYGDLPVIAAATVYDKEKSQLKIFALNMDTSNTANLRLNFNAFDGVTPKKQIILTDDNLKARNTFKEPNKVVPTEINLNTTIDKLSLPKNSWSVIICDVNSIK</sequence>
<comment type="pathway">
    <text evidence="2">Glycan metabolism.</text>
</comment>
<dbReference type="SUPFAM" id="SSF51011">
    <property type="entry name" value="Glycosyl hydrolase domain"/>
    <property type="match status" value="1"/>
</dbReference>
<proteinExistence type="inferred from homology"/>
<reference evidence="10 11" key="1">
    <citation type="submission" date="2019-11" db="EMBL/GenBank/DDBJ databases">
        <title>Lactobacillus sp. nov. CRM56-3, isolated from fermented tea leaves.</title>
        <authorList>
            <person name="Phuengjayaem S."/>
            <person name="Tanasupawat S."/>
        </authorList>
    </citation>
    <scope>NUCLEOTIDE SEQUENCE [LARGE SCALE GENOMIC DNA]</scope>
    <source>
        <strain evidence="10 11">CRM56-3</strain>
    </source>
</reference>
<dbReference type="GO" id="GO:0046556">
    <property type="term" value="F:alpha-L-arabinofuranosidase activity"/>
    <property type="evidence" value="ECO:0007669"/>
    <property type="project" value="UniProtKB-EC"/>
</dbReference>
<name>A0A7X2XV74_9LACO</name>
<comment type="caution">
    <text evidence="10">The sequence shown here is derived from an EMBL/GenBank/DDBJ whole genome shotgun (WGS) entry which is preliminary data.</text>
</comment>
<keyword evidence="11" id="KW-1185">Reference proteome</keyword>